<evidence type="ECO:0000256" key="3">
    <source>
        <dbReference type="SAM" id="SignalP"/>
    </source>
</evidence>
<feature type="region of interest" description="Disordered" evidence="1">
    <location>
        <begin position="37"/>
        <end position="61"/>
    </location>
</feature>
<keyword evidence="2" id="KW-0472">Membrane</keyword>
<dbReference type="OrthoDB" id="48492at2759"/>
<keyword evidence="3" id="KW-0732">Signal</keyword>
<gene>
    <name evidence="4" type="ORF">FRACYDRAFT_234853</name>
</gene>
<dbReference type="EMBL" id="KV784354">
    <property type="protein sequence ID" value="OEU21228.1"/>
    <property type="molecule type" value="Genomic_DNA"/>
</dbReference>
<feature type="transmembrane region" description="Helical" evidence="2">
    <location>
        <begin position="222"/>
        <end position="243"/>
    </location>
</feature>
<evidence type="ECO:0000256" key="2">
    <source>
        <dbReference type="SAM" id="Phobius"/>
    </source>
</evidence>
<dbReference type="AlphaFoldDB" id="A0A1E7FSW0"/>
<organism evidence="4 5">
    <name type="scientific">Fragilariopsis cylindrus CCMP1102</name>
    <dbReference type="NCBI Taxonomy" id="635003"/>
    <lineage>
        <taxon>Eukaryota</taxon>
        <taxon>Sar</taxon>
        <taxon>Stramenopiles</taxon>
        <taxon>Ochrophyta</taxon>
        <taxon>Bacillariophyta</taxon>
        <taxon>Bacillariophyceae</taxon>
        <taxon>Bacillariophycidae</taxon>
        <taxon>Bacillariales</taxon>
        <taxon>Bacillariaceae</taxon>
        <taxon>Fragilariopsis</taxon>
    </lineage>
</organism>
<accession>A0A1E7FSW0</accession>
<feature type="transmembrane region" description="Helical" evidence="2">
    <location>
        <begin position="295"/>
        <end position="313"/>
    </location>
</feature>
<feature type="compositionally biased region" description="Basic residues" evidence="1">
    <location>
        <begin position="39"/>
        <end position="48"/>
    </location>
</feature>
<feature type="chain" id="PRO_5009193512" evidence="3">
    <location>
        <begin position="18"/>
        <end position="365"/>
    </location>
</feature>
<keyword evidence="2" id="KW-1133">Transmembrane helix</keyword>
<dbReference type="KEGG" id="fcy:FRACYDRAFT_234853"/>
<reference evidence="4 5" key="1">
    <citation type="submission" date="2016-09" db="EMBL/GenBank/DDBJ databases">
        <title>Extensive genetic diversity and differential bi-allelic expression allows diatom success in the polar Southern Ocean.</title>
        <authorList>
            <consortium name="DOE Joint Genome Institute"/>
            <person name="Mock T."/>
            <person name="Otillar R.P."/>
            <person name="Strauss J."/>
            <person name="Dupont C."/>
            <person name="Frickenhaus S."/>
            <person name="Maumus F."/>
            <person name="Mcmullan M."/>
            <person name="Sanges R."/>
            <person name="Schmutz J."/>
            <person name="Toseland A."/>
            <person name="Valas R."/>
            <person name="Veluchamy A."/>
            <person name="Ward B.J."/>
            <person name="Allen A."/>
            <person name="Barry K."/>
            <person name="Falciatore A."/>
            <person name="Ferrante M."/>
            <person name="Fortunato A.E."/>
            <person name="Gloeckner G."/>
            <person name="Gruber A."/>
            <person name="Hipkin R."/>
            <person name="Janech M."/>
            <person name="Kroth P."/>
            <person name="Leese F."/>
            <person name="Lindquist E."/>
            <person name="Lyon B.R."/>
            <person name="Martin J."/>
            <person name="Mayer C."/>
            <person name="Parker M."/>
            <person name="Quesneville H."/>
            <person name="Raymond J."/>
            <person name="Uhlig C."/>
            <person name="Valentin K.U."/>
            <person name="Worden A.Z."/>
            <person name="Armbrust E.V."/>
            <person name="Bowler C."/>
            <person name="Green B."/>
            <person name="Moulton V."/>
            <person name="Van Oosterhout C."/>
            <person name="Grigoriev I."/>
        </authorList>
    </citation>
    <scope>NUCLEOTIDE SEQUENCE [LARGE SCALE GENOMIC DNA]</scope>
    <source>
        <strain evidence="4 5">CCMP1102</strain>
    </source>
</reference>
<feature type="compositionally biased region" description="Low complexity" evidence="1">
    <location>
        <begin position="49"/>
        <end position="61"/>
    </location>
</feature>
<feature type="region of interest" description="Disordered" evidence="1">
    <location>
        <begin position="90"/>
        <end position="149"/>
    </location>
</feature>
<keyword evidence="5" id="KW-1185">Reference proteome</keyword>
<sequence>MTTIFQFIALLLYLASSSKIQLSNCLVTLPRSQYAQHAQHQHTQHAQHQRQQQQPSSSSIIQSLRLRRSIIVANNFGGGRISRNRVSSSFLTGHQNNDDDDDISTGREDFNDEDNEINNSRNHHDDNKDSKKIDDKNDGDNNSNDNPTTTILSSSSSLLSSSDVSLLKDPGLWISDFMALILASQLIELLGVITSPEFIQNGGWFQPISAIPSTLDDLVQRISTFGIVWGIAFSSTIFLVSVINTKQPSTSTSTTASVAAAVKINKLYPNKEKQNTTSSYRDSDRNITTILLQRNIQTLILFGIFRIMLGIFLSELHNDYNNNDVIAIIGSGQTSIEWLDILRDCYYIGLFTSTLRYLYSRLFLF</sequence>
<dbReference type="InParanoid" id="A0A1E7FSW0"/>
<feature type="compositionally biased region" description="Low complexity" evidence="1">
    <location>
        <begin position="140"/>
        <end position="149"/>
    </location>
</feature>
<evidence type="ECO:0000256" key="1">
    <source>
        <dbReference type="SAM" id="MobiDB-lite"/>
    </source>
</evidence>
<proteinExistence type="predicted"/>
<evidence type="ECO:0000313" key="5">
    <source>
        <dbReference type="Proteomes" id="UP000095751"/>
    </source>
</evidence>
<feature type="signal peptide" evidence="3">
    <location>
        <begin position="1"/>
        <end position="17"/>
    </location>
</feature>
<name>A0A1E7FSW0_9STRA</name>
<evidence type="ECO:0000313" key="4">
    <source>
        <dbReference type="EMBL" id="OEU21228.1"/>
    </source>
</evidence>
<feature type="compositionally biased region" description="Basic and acidic residues" evidence="1">
    <location>
        <begin position="122"/>
        <end position="139"/>
    </location>
</feature>
<dbReference type="Proteomes" id="UP000095751">
    <property type="component" value="Unassembled WGS sequence"/>
</dbReference>
<keyword evidence="2" id="KW-0812">Transmembrane</keyword>
<protein>
    <submittedName>
        <fullName evidence="4">Uncharacterized protein</fullName>
    </submittedName>
</protein>